<dbReference type="OrthoDB" id="2404559at2759"/>
<keyword evidence="2" id="KW-1185">Reference proteome</keyword>
<accession>A0A9N9I485</accession>
<protein>
    <submittedName>
        <fullName evidence="1">4180_t:CDS:1</fullName>
    </submittedName>
</protein>
<proteinExistence type="predicted"/>
<dbReference type="AlphaFoldDB" id="A0A9N9I485"/>
<dbReference type="Proteomes" id="UP000789405">
    <property type="component" value="Unassembled WGS sequence"/>
</dbReference>
<gene>
    <name evidence="1" type="ORF">DERYTH_LOCUS14297</name>
</gene>
<evidence type="ECO:0000313" key="1">
    <source>
        <dbReference type="EMBL" id="CAG8720643.1"/>
    </source>
</evidence>
<evidence type="ECO:0000313" key="2">
    <source>
        <dbReference type="Proteomes" id="UP000789405"/>
    </source>
</evidence>
<comment type="caution">
    <text evidence="1">The sequence shown here is derived from an EMBL/GenBank/DDBJ whole genome shotgun (WGS) entry which is preliminary data.</text>
</comment>
<sequence>MSTPIILGDFILFGTPELLKKKGSPYTDNICSADLTLWHVNVDPSAIDTIDEMLDDNNKLTVPENTVGETFSDLSGKKIRVVIGTPVVEQAESLKRQYSVSNYDEEQDKNMKKIRTHPSPSSFALIKNLHENQSQAREYLIYHPYGCISIPLMLYNYAFTCFKNDFNNDNLPIDKDHYKWTLNCIKTMANFYSNEKFRQQEFHERMRELFNKDIKIIQLDDESSNDGALELDVHSFTILYLHIEIKNEIGTGKCDPTTQAAAFYAKFYAQKKYEKILKGCNMPCFIIGLAGPWICVLGAVYIEKPLIEPLTSFEPLIFTNDRVHLEKIARLFMALRTGYRVGDFVYKEKLFDDPQKLLWKAETKSGQTIIVKFSHMYNAYAHNVCHEIGKAPELFFVSKISNEFSMIIMEYVKGQKLYDCEDLDFSTYKKIINDIEVAISNILVIKDDSKTYHGMLIDFDWAGEDNVECYPSFMNPNINWPLGAEDKMKSKKEHDIHWLKVLKDQYLKNEDEPSKF</sequence>
<organism evidence="1 2">
    <name type="scientific">Dentiscutata erythropus</name>
    <dbReference type="NCBI Taxonomy" id="1348616"/>
    <lineage>
        <taxon>Eukaryota</taxon>
        <taxon>Fungi</taxon>
        <taxon>Fungi incertae sedis</taxon>
        <taxon>Mucoromycota</taxon>
        <taxon>Glomeromycotina</taxon>
        <taxon>Glomeromycetes</taxon>
        <taxon>Diversisporales</taxon>
        <taxon>Gigasporaceae</taxon>
        <taxon>Dentiscutata</taxon>
    </lineage>
</organism>
<name>A0A9N9I485_9GLOM</name>
<reference evidence="1" key="1">
    <citation type="submission" date="2021-06" db="EMBL/GenBank/DDBJ databases">
        <authorList>
            <person name="Kallberg Y."/>
            <person name="Tangrot J."/>
            <person name="Rosling A."/>
        </authorList>
    </citation>
    <scope>NUCLEOTIDE SEQUENCE</scope>
    <source>
        <strain evidence="1">MA453B</strain>
    </source>
</reference>
<dbReference type="EMBL" id="CAJVPY010010660">
    <property type="protein sequence ID" value="CAG8720643.1"/>
    <property type="molecule type" value="Genomic_DNA"/>
</dbReference>